<reference evidence="2 3" key="1">
    <citation type="submission" date="2016-10" db="EMBL/GenBank/DDBJ databases">
        <authorList>
            <person name="de Groot N.N."/>
        </authorList>
    </citation>
    <scope>NUCLEOTIDE SEQUENCE [LARGE SCALE GENOMIC DNA]</scope>
    <source>
        <strain evidence="2 3">CGMCC 1.10076</strain>
    </source>
</reference>
<keyword evidence="3" id="KW-1185">Reference proteome</keyword>
<dbReference type="GO" id="GO:0009055">
    <property type="term" value="F:electron transfer activity"/>
    <property type="evidence" value="ECO:0007669"/>
    <property type="project" value="InterPro"/>
</dbReference>
<dbReference type="GO" id="GO:0020037">
    <property type="term" value="F:heme binding"/>
    <property type="evidence" value="ECO:0007669"/>
    <property type="project" value="InterPro"/>
</dbReference>
<dbReference type="AlphaFoldDB" id="A0A1G8YPH4"/>
<dbReference type="SUPFAM" id="SSF46626">
    <property type="entry name" value="Cytochrome c"/>
    <property type="match status" value="1"/>
</dbReference>
<dbReference type="InterPro" id="IPR036909">
    <property type="entry name" value="Cyt_c-like_dom_sf"/>
</dbReference>
<evidence type="ECO:0000313" key="3">
    <source>
        <dbReference type="Proteomes" id="UP000199580"/>
    </source>
</evidence>
<organism evidence="2 3">
    <name type="scientific">Flavobacterium noncentrifugens</name>
    <dbReference type="NCBI Taxonomy" id="1128970"/>
    <lineage>
        <taxon>Bacteria</taxon>
        <taxon>Pseudomonadati</taxon>
        <taxon>Bacteroidota</taxon>
        <taxon>Flavobacteriia</taxon>
        <taxon>Flavobacteriales</taxon>
        <taxon>Flavobacteriaceae</taxon>
        <taxon>Flavobacterium</taxon>
    </lineage>
</organism>
<protein>
    <submittedName>
        <fullName evidence="2">Dihaem cytochrome c</fullName>
    </submittedName>
</protein>
<gene>
    <name evidence="2" type="ORF">SAMN04487935_2418</name>
</gene>
<dbReference type="Gene3D" id="1.10.760.10">
    <property type="entry name" value="Cytochrome c-like domain"/>
    <property type="match status" value="1"/>
</dbReference>
<dbReference type="Proteomes" id="UP000199580">
    <property type="component" value="Unassembled WGS sequence"/>
</dbReference>
<feature type="signal peptide" evidence="1">
    <location>
        <begin position="1"/>
        <end position="23"/>
    </location>
</feature>
<dbReference type="RefSeq" id="WP_091395744.1">
    <property type="nucleotide sequence ID" value="NZ_BKAI01000006.1"/>
</dbReference>
<evidence type="ECO:0000313" key="2">
    <source>
        <dbReference type="EMBL" id="SDK04646.1"/>
    </source>
</evidence>
<keyword evidence="1" id="KW-0732">Signal</keyword>
<evidence type="ECO:0000256" key="1">
    <source>
        <dbReference type="SAM" id="SignalP"/>
    </source>
</evidence>
<accession>A0A1G8YPH4</accession>
<dbReference type="OrthoDB" id="679921at2"/>
<dbReference type="PROSITE" id="PS51257">
    <property type="entry name" value="PROKAR_LIPOPROTEIN"/>
    <property type="match status" value="1"/>
</dbReference>
<feature type="chain" id="PRO_5011735923" evidence="1">
    <location>
        <begin position="24"/>
        <end position="109"/>
    </location>
</feature>
<name>A0A1G8YPH4_9FLAO</name>
<dbReference type="EMBL" id="FNEZ01000003">
    <property type="protein sequence ID" value="SDK04646.1"/>
    <property type="molecule type" value="Genomic_DNA"/>
</dbReference>
<proteinExistence type="predicted"/>
<sequence length="109" mass="12142">MKFRIMSTLVLAAVIYSCSPKVAVTAMQPDPVQVPPKIVETNAPNEAVVSALEEGKSLTEKYCASCHKLYPSNAFRADQWPSIIKRMQKKARITDDETALIQNYILSEL</sequence>
<dbReference type="STRING" id="1128970.SAMN04487935_2418"/>